<feature type="transmembrane region" description="Helical" evidence="1">
    <location>
        <begin position="83"/>
        <end position="103"/>
    </location>
</feature>
<organism evidence="2">
    <name type="scientific">marine sediment metagenome</name>
    <dbReference type="NCBI Taxonomy" id="412755"/>
    <lineage>
        <taxon>unclassified sequences</taxon>
        <taxon>metagenomes</taxon>
        <taxon>ecological metagenomes</taxon>
    </lineage>
</organism>
<evidence type="ECO:0000313" key="2">
    <source>
        <dbReference type="EMBL" id="KKN48840.1"/>
    </source>
</evidence>
<feature type="transmembrane region" description="Helical" evidence="1">
    <location>
        <begin position="153"/>
        <end position="175"/>
    </location>
</feature>
<evidence type="ECO:0000256" key="1">
    <source>
        <dbReference type="SAM" id="Phobius"/>
    </source>
</evidence>
<gene>
    <name evidence="2" type="ORF">LCGC14_0648780</name>
</gene>
<keyword evidence="1" id="KW-1133">Transmembrane helix</keyword>
<name>A0A0F9QX09_9ZZZZ</name>
<comment type="caution">
    <text evidence="2">The sequence shown here is derived from an EMBL/GenBank/DDBJ whole genome shotgun (WGS) entry which is preliminary data.</text>
</comment>
<dbReference type="EMBL" id="LAZR01001200">
    <property type="protein sequence ID" value="KKN48840.1"/>
    <property type="molecule type" value="Genomic_DNA"/>
</dbReference>
<feature type="transmembrane region" description="Helical" evidence="1">
    <location>
        <begin position="115"/>
        <end position="132"/>
    </location>
</feature>
<feature type="transmembrane region" description="Helical" evidence="1">
    <location>
        <begin position="40"/>
        <end position="62"/>
    </location>
</feature>
<protein>
    <submittedName>
        <fullName evidence="2">Uncharacterized protein</fullName>
    </submittedName>
</protein>
<accession>A0A0F9QX09</accession>
<reference evidence="2" key="1">
    <citation type="journal article" date="2015" name="Nature">
        <title>Complex archaea that bridge the gap between prokaryotes and eukaryotes.</title>
        <authorList>
            <person name="Spang A."/>
            <person name="Saw J.H."/>
            <person name="Jorgensen S.L."/>
            <person name="Zaremba-Niedzwiedzka K."/>
            <person name="Martijn J."/>
            <person name="Lind A.E."/>
            <person name="van Eijk R."/>
            <person name="Schleper C."/>
            <person name="Guy L."/>
            <person name="Ettema T.J."/>
        </authorList>
    </citation>
    <scope>NUCLEOTIDE SEQUENCE</scope>
</reference>
<keyword evidence="1" id="KW-0812">Transmembrane</keyword>
<dbReference type="AlphaFoldDB" id="A0A0F9QX09"/>
<keyword evidence="1" id="KW-0472">Membrane</keyword>
<sequence length="198" mass="22417">MCHQVRLGEVNSVINELLLQFAEWLYATGGSRAIEESFYLYNWIEATHVLTIMLCLGMLVFIDLRMLGLAMPGVSAVKISERLNIPMMIGFIIMFITGLLLFYAKPTYTIQSIWFRIKMVLLLVAFVNAVMFHKRLKASASTWEYEPKAPRRLQISAALSLGLWAGVVMTGRLIAYDWFHCYRELPAWLGAAAGCVAD</sequence>
<proteinExistence type="predicted"/>